<evidence type="ECO:0000313" key="1">
    <source>
        <dbReference type="EMBL" id="KAG5581997.1"/>
    </source>
</evidence>
<comment type="caution">
    <text evidence="1">The sequence shown here is derived from an EMBL/GenBank/DDBJ whole genome shotgun (WGS) entry which is preliminary data.</text>
</comment>
<organism evidence="1 2">
    <name type="scientific">Solanum commersonii</name>
    <name type="common">Commerson's wild potato</name>
    <name type="synonym">Commerson's nightshade</name>
    <dbReference type="NCBI Taxonomy" id="4109"/>
    <lineage>
        <taxon>Eukaryota</taxon>
        <taxon>Viridiplantae</taxon>
        <taxon>Streptophyta</taxon>
        <taxon>Embryophyta</taxon>
        <taxon>Tracheophyta</taxon>
        <taxon>Spermatophyta</taxon>
        <taxon>Magnoliopsida</taxon>
        <taxon>eudicotyledons</taxon>
        <taxon>Gunneridae</taxon>
        <taxon>Pentapetalae</taxon>
        <taxon>asterids</taxon>
        <taxon>lamiids</taxon>
        <taxon>Solanales</taxon>
        <taxon>Solanaceae</taxon>
        <taxon>Solanoideae</taxon>
        <taxon>Solaneae</taxon>
        <taxon>Solanum</taxon>
    </lineage>
</organism>
<reference evidence="1 2" key="1">
    <citation type="submission" date="2020-09" db="EMBL/GenBank/DDBJ databases">
        <title>De no assembly of potato wild relative species, Solanum commersonii.</title>
        <authorList>
            <person name="Cho K."/>
        </authorList>
    </citation>
    <scope>NUCLEOTIDE SEQUENCE [LARGE SCALE GENOMIC DNA]</scope>
    <source>
        <strain evidence="1">LZ3.2</strain>
        <tissue evidence="1">Leaf</tissue>
    </source>
</reference>
<dbReference type="AlphaFoldDB" id="A0A9J5X3K2"/>
<accession>A0A9J5X3K2</accession>
<proteinExistence type="predicted"/>
<dbReference type="EMBL" id="JACXVP010000010">
    <property type="protein sequence ID" value="KAG5581997.1"/>
    <property type="molecule type" value="Genomic_DNA"/>
</dbReference>
<protein>
    <submittedName>
        <fullName evidence="1">Uncharacterized protein</fullName>
    </submittedName>
</protein>
<evidence type="ECO:0000313" key="2">
    <source>
        <dbReference type="Proteomes" id="UP000824120"/>
    </source>
</evidence>
<dbReference type="OrthoDB" id="1256921at2759"/>
<keyword evidence="2" id="KW-1185">Reference proteome</keyword>
<dbReference type="Proteomes" id="UP000824120">
    <property type="component" value="Chromosome 10"/>
</dbReference>
<sequence>MVLFCKLCWNFRTRPSICSEYMRNKYRRNIHFHAILWKTGGGGSQTGLGDLYTITREDFAWDDTYKTIHELTRHGESDTKVLNEILPHKLVNHILQNIQPSSSEGKTDKPCWMLETRGEFTIKSSWHYIRHKEEENKIYK</sequence>
<name>A0A9J5X3K2_SOLCO</name>
<gene>
    <name evidence="1" type="ORF">H5410_052624</name>
</gene>